<dbReference type="EMBL" id="AOID01000063">
    <property type="protein sequence ID" value="ELY63183.1"/>
    <property type="molecule type" value="Genomic_DNA"/>
</dbReference>
<dbReference type="Pfam" id="PF01614">
    <property type="entry name" value="IclR_C"/>
    <property type="match status" value="1"/>
</dbReference>
<keyword evidence="5" id="KW-1185">Reference proteome</keyword>
<dbReference type="PROSITE" id="PS51078">
    <property type="entry name" value="ICLR_ED"/>
    <property type="match status" value="1"/>
</dbReference>
<dbReference type="Gene3D" id="1.10.10.10">
    <property type="entry name" value="Winged helix-like DNA-binding domain superfamily/Winged helix DNA-binding domain"/>
    <property type="match status" value="1"/>
</dbReference>
<dbReference type="STRING" id="1227496.C489_20256"/>
<dbReference type="InterPro" id="IPR050707">
    <property type="entry name" value="HTH_MetabolicPath_Reg"/>
</dbReference>
<dbReference type="Proteomes" id="UP000011632">
    <property type="component" value="Unassembled WGS sequence"/>
</dbReference>
<evidence type="ECO:0000256" key="1">
    <source>
        <dbReference type="ARBA" id="ARBA00023015"/>
    </source>
</evidence>
<dbReference type="InterPro" id="IPR036388">
    <property type="entry name" value="WH-like_DNA-bd_sf"/>
</dbReference>
<dbReference type="InterPro" id="IPR011991">
    <property type="entry name" value="ArsR-like_HTH"/>
</dbReference>
<evidence type="ECO:0000256" key="2">
    <source>
        <dbReference type="ARBA" id="ARBA00023163"/>
    </source>
</evidence>
<dbReference type="Pfam" id="PF13412">
    <property type="entry name" value="HTH_24"/>
    <property type="match status" value="1"/>
</dbReference>
<accession>L9XRD5</accession>
<dbReference type="GO" id="GO:0003677">
    <property type="term" value="F:DNA binding"/>
    <property type="evidence" value="ECO:0007669"/>
    <property type="project" value="TreeGrafter"/>
</dbReference>
<dbReference type="InterPro" id="IPR036390">
    <property type="entry name" value="WH_DNA-bd_sf"/>
</dbReference>
<dbReference type="InterPro" id="IPR014757">
    <property type="entry name" value="Tscrpt_reg_IclR_C"/>
</dbReference>
<dbReference type="Gene3D" id="3.30.450.40">
    <property type="match status" value="1"/>
</dbReference>
<dbReference type="GO" id="GO:0003700">
    <property type="term" value="F:DNA-binding transcription factor activity"/>
    <property type="evidence" value="ECO:0007669"/>
    <property type="project" value="TreeGrafter"/>
</dbReference>
<evidence type="ECO:0000259" key="3">
    <source>
        <dbReference type="PROSITE" id="PS51078"/>
    </source>
</evidence>
<dbReference type="CDD" id="cd00090">
    <property type="entry name" value="HTH_ARSR"/>
    <property type="match status" value="1"/>
</dbReference>
<feature type="domain" description="IclR-ED" evidence="3">
    <location>
        <begin position="40"/>
        <end position="223"/>
    </location>
</feature>
<dbReference type="PANTHER" id="PTHR30136">
    <property type="entry name" value="HELIX-TURN-HELIX TRANSCRIPTIONAL REGULATOR, ICLR FAMILY"/>
    <property type="match status" value="1"/>
</dbReference>
<dbReference type="PATRIC" id="fig|1227496.3.peg.4062"/>
<comment type="caution">
    <text evidence="4">The sequence shown here is derived from an EMBL/GenBank/DDBJ whole genome shotgun (WGS) entry which is preliminary data.</text>
</comment>
<keyword evidence="1" id="KW-0805">Transcription regulation</keyword>
<evidence type="ECO:0000313" key="4">
    <source>
        <dbReference type="EMBL" id="ELY63183.1"/>
    </source>
</evidence>
<dbReference type="AlphaFoldDB" id="L9XRD5"/>
<keyword evidence="2" id="KW-0804">Transcription</keyword>
<protein>
    <submittedName>
        <fullName evidence="4">Transcriptional regulator, IclR family protein</fullName>
    </submittedName>
</protein>
<sequence>MTELADELGHSKSTIHSHLQTLESEEIIVREEDGYRLSLQVLDMANDVRDQIANYDVIVDAVDELANETGEIAQFGIEEHGHVSYLYKARGNQAVETASRAGGKQPMYSTSLGKALLAFLPSDRQEEIVSKAAFEQRGPKTITDRAGLYEELEATAERGYAIDDEENIEGLRCVAAPVRNGTSVVGAVSVTGPASRIADDDFHGELAESVQRAANVIELNTKFS</sequence>
<dbReference type="SUPFAM" id="SSF46785">
    <property type="entry name" value="Winged helix' DNA-binding domain"/>
    <property type="match status" value="1"/>
</dbReference>
<organism evidence="4 5">
    <name type="scientific">Natrinema versiforme JCM 10478</name>
    <dbReference type="NCBI Taxonomy" id="1227496"/>
    <lineage>
        <taxon>Archaea</taxon>
        <taxon>Methanobacteriati</taxon>
        <taxon>Methanobacteriota</taxon>
        <taxon>Stenosarchaea group</taxon>
        <taxon>Halobacteria</taxon>
        <taxon>Halobacteriales</taxon>
        <taxon>Natrialbaceae</taxon>
        <taxon>Natrinema</taxon>
    </lineage>
</organism>
<dbReference type="PANTHER" id="PTHR30136:SF35">
    <property type="entry name" value="HTH-TYPE TRANSCRIPTIONAL REGULATOR RV1719"/>
    <property type="match status" value="1"/>
</dbReference>
<gene>
    <name evidence="4" type="ORF">C489_20256</name>
</gene>
<evidence type="ECO:0000313" key="5">
    <source>
        <dbReference type="Proteomes" id="UP000011632"/>
    </source>
</evidence>
<dbReference type="GO" id="GO:0045892">
    <property type="term" value="P:negative regulation of DNA-templated transcription"/>
    <property type="evidence" value="ECO:0007669"/>
    <property type="project" value="TreeGrafter"/>
</dbReference>
<dbReference type="SUPFAM" id="SSF55781">
    <property type="entry name" value="GAF domain-like"/>
    <property type="match status" value="1"/>
</dbReference>
<dbReference type="InterPro" id="IPR029016">
    <property type="entry name" value="GAF-like_dom_sf"/>
</dbReference>
<name>L9XRD5_9EURY</name>
<reference evidence="4 5" key="1">
    <citation type="journal article" date="2014" name="PLoS Genet.">
        <title>Phylogenetically driven sequencing of extremely halophilic archaea reveals strategies for static and dynamic osmo-response.</title>
        <authorList>
            <person name="Becker E.A."/>
            <person name="Seitzer P.M."/>
            <person name="Tritt A."/>
            <person name="Larsen D."/>
            <person name="Krusor M."/>
            <person name="Yao A.I."/>
            <person name="Wu D."/>
            <person name="Madern D."/>
            <person name="Eisen J.A."/>
            <person name="Darling A.E."/>
            <person name="Facciotti M.T."/>
        </authorList>
    </citation>
    <scope>NUCLEOTIDE SEQUENCE [LARGE SCALE GENOMIC DNA]</scope>
    <source>
        <strain evidence="4 5">JCM 10478</strain>
    </source>
</reference>
<proteinExistence type="predicted"/>